<dbReference type="SUPFAM" id="SSF144020">
    <property type="entry name" value="FdhE-like"/>
    <property type="match status" value="1"/>
</dbReference>
<dbReference type="GO" id="GO:0051604">
    <property type="term" value="P:protein maturation"/>
    <property type="evidence" value="ECO:0007669"/>
    <property type="project" value="TreeGrafter"/>
</dbReference>
<dbReference type="PANTHER" id="PTHR37689:SF1">
    <property type="entry name" value="PROTEIN FDHE"/>
    <property type="match status" value="1"/>
</dbReference>
<dbReference type="STRING" id="766136.BHF68_11165"/>
<organism evidence="2 3">
    <name type="scientific">Desulfuribacillus alkaliarsenatis</name>
    <dbReference type="NCBI Taxonomy" id="766136"/>
    <lineage>
        <taxon>Bacteria</taxon>
        <taxon>Bacillati</taxon>
        <taxon>Bacillota</taxon>
        <taxon>Desulfuribacillia</taxon>
        <taxon>Desulfuribacillales</taxon>
        <taxon>Desulfuribacillaceae</taxon>
        <taxon>Desulfuribacillus</taxon>
    </lineage>
</organism>
<dbReference type="Proteomes" id="UP000094296">
    <property type="component" value="Unassembled WGS sequence"/>
</dbReference>
<dbReference type="InterPro" id="IPR024064">
    <property type="entry name" value="FdhE-like_sf"/>
</dbReference>
<dbReference type="PANTHER" id="PTHR37689">
    <property type="entry name" value="PROTEIN FDHE"/>
    <property type="match status" value="1"/>
</dbReference>
<gene>
    <name evidence="2" type="ORF">BHF68_11165</name>
</gene>
<dbReference type="InterPro" id="IPR006452">
    <property type="entry name" value="Formate_DH_accessory"/>
</dbReference>
<evidence type="ECO:0000313" key="3">
    <source>
        <dbReference type="Proteomes" id="UP000094296"/>
    </source>
</evidence>
<feature type="domain" description="FdhE central" evidence="1">
    <location>
        <begin position="165"/>
        <end position="201"/>
    </location>
</feature>
<dbReference type="GO" id="GO:0005829">
    <property type="term" value="C:cytosol"/>
    <property type="evidence" value="ECO:0007669"/>
    <property type="project" value="TreeGrafter"/>
</dbReference>
<keyword evidence="3" id="KW-1185">Reference proteome</keyword>
<dbReference type="CDD" id="cd16341">
    <property type="entry name" value="FdhE"/>
    <property type="match status" value="1"/>
</dbReference>
<dbReference type="InterPro" id="IPR056797">
    <property type="entry name" value="FdhE_central"/>
</dbReference>
<dbReference type="GO" id="GO:0008199">
    <property type="term" value="F:ferric iron binding"/>
    <property type="evidence" value="ECO:0007669"/>
    <property type="project" value="TreeGrafter"/>
</dbReference>
<protein>
    <recommendedName>
        <fullName evidence="1">FdhE central domain-containing protein</fullName>
    </recommendedName>
</protein>
<evidence type="ECO:0000313" key="2">
    <source>
        <dbReference type="EMBL" id="OEF95942.1"/>
    </source>
</evidence>
<name>A0A1E5FZM1_9FIRM</name>
<dbReference type="Pfam" id="PF24859">
    <property type="entry name" value="FdhE_central"/>
    <property type="match status" value="1"/>
</dbReference>
<sequence>MNKNKNIPKPPEEMVAYYKNLDEFVSNQTKNLKLVTINKVEGIEEFLKKIGKESSLLEEGYVPMDSEQVAKNFNKLVELLEASTPENQLANSIKKLIDEDVFNQKFWDKPIEEVEESVIKLAEEKELDVHSLLRLSYWAMSPYWRAVASDNKEKITDLPVNSRPTCPVCGQFADFAVLDEDKHGKRYLICIQCDVKWPYKRMGCSYCGNDDYDKLGYIVLEDVEGYKIYHCEECKTYLKTFDQRADVPRLSNNQLMENVETLFLDLLAAEKGYSPMK</sequence>
<dbReference type="Gene3D" id="3.90.1670.10">
    <property type="entry name" value="FdhE-like domain"/>
    <property type="match status" value="1"/>
</dbReference>
<dbReference type="AlphaFoldDB" id="A0A1E5FZM1"/>
<proteinExistence type="predicted"/>
<comment type="caution">
    <text evidence="2">The sequence shown here is derived from an EMBL/GenBank/DDBJ whole genome shotgun (WGS) entry which is preliminary data.</text>
</comment>
<accession>A0A1E5FZM1</accession>
<dbReference type="RefSeq" id="WP_069644215.1">
    <property type="nucleotide sequence ID" value="NZ_MIJE01000034.1"/>
</dbReference>
<dbReference type="OrthoDB" id="9811074at2"/>
<dbReference type="EMBL" id="MIJE01000034">
    <property type="protein sequence ID" value="OEF95942.1"/>
    <property type="molecule type" value="Genomic_DNA"/>
</dbReference>
<reference evidence="2 3" key="1">
    <citation type="submission" date="2016-09" db="EMBL/GenBank/DDBJ databases">
        <title>Draft genome sequence for the type strain of Desulfuribacillus alkaliarsenatis AHT28, an obligately anaerobic, sulfidogenic bacterium isolated from Russian soda lake sediments.</title>
        <authorList>
            <person name="Abin C.A."/>
            <person name="Hollibaugh J.T."/>
        </authorList>
    </citation>
    <scope>NUCLEOTIDE SEQUENCE [LARGE SCALE GENOMIC DNA]</scope>
    <source>
        <strain evidence="2 3">AHT28</strain>
    </source>
</reference>
<evidence type="ECO:0000259" key="1">
    <source>
        <dbReference type="Pfam" id="PF24859"/>
    </source>
</evidence>